<proteinExistence type="predicted"/>
<accession>A0AAV7W0R8</accession>
<comment type="caution">
    <text evidence="2">The sequence shown here is derived from an EMBL/GenBank/DDBJ whole genome shotgun (WGS) entry which is preliminary data.</text>
</comment>
<reference evidence="2" key="1">
    <citation type="journal article" date="2022" name="bioRxiv">
        <title>Sequencing and chromosome-scale assembly of the giantPleurodeles waltlgenome.</title>
        <authorList>
            <person name="Brown T."/>
            <person name="Elewa A."/>
            <person name="Iarovenko S."/>
            <person name="Subramanian E."/>
            <person name="Araus A.J."/>
            <person name="Petzold A."/>
            <person name="Susuki M."/>
            <person name="Suzuki K.-i.T."/>
            <person name="Hayashi T."/>
            <person name="Toyoda A."/>
            <person name="Oliveira C."/>
            <person name="Osipova E."/>
            <person name="Leigh N.D."/>
            <person name="Simon A."/>
            <person name="Yun M.H."/>
        </authorList>
    </citation>
    <scope>NUCLEOTIDE SEQUENCE</scope>
    <source>
        <strain evidence="2">20211129_DDA</strain>
        <tissue evidence="2">Liver</tissue>
    </source>
</reference>
<evidence type="ECO:0000313" key="2">
    <source>
        <dbReference type="EMBL" id="KAJ1207560.1"/>
    </source>
</evidence>
<dbReference type="Proteomes" id="UP001066276">
    <property type="component" value="Chromosome 1_2"/>
</dbReference>
<organism evidence="2 3">
    <name type="scientific">Pleurodeles waltl</name>
    <name type="common">Iberian ribbed newt</name>
    <dbReference type="NCBI Taxonomy" id="8319"/>
    <lineage>
        <taxon>Eukaryota</taxon>
        <taxon>Metazoa</taxon>
        <taxon>Chordata</taxon>
        <taxon>Craniata</taxon>
        <taxon>Vertebrata</taxon>
        <taxon>Euteleostomi</taxon>
        <taxon>Amphibia</taxon>
        <taxon>Batrachia</taxon>
        <taxon>Caudata</taxon>
        <taxon>Salamandroidea</taxon>
        <taxon>Salamandridae</taxon>
        <taxon>Pleurodelinae</taxon>
        <taxon>Pleurodeles</taxon>
    </lineage>
</organism>
<keyword evidence="3" id="KW-1185">Reference proteome</keyword>
<feature type="region of interest" description="Disordered" evidence="1">
    <location>
        <begin position="181"/>
        <end position="243"/>
    </location>
</feature>
<name>A0AAV7W0R8_PLEWA</name>
<evidence type="ECO:0000313" key="3">
    <source>
        <dbReference type="Proteomes" id="UP001066276"/>
    </source>
</evidence>
<protein>
    <submittedName>
        <fullName evidence="2">Uncharacterized protein</fullName>
    </submittedName>
</protein>
<feature type="compositionally biased region" description="Acidic residues" evidence="1">
    <location>
        <begin position="187"/>
        <end position="196"/>
    </location>
</feature>
<gene>
    <name evidence="2" type="ORF">NDU88_002951</name>
</gene>
<feature type="compositionally biased region" description="Basic and acidic residues" evidence="1">
    <location>
        <begin position="207"/>
        <end position="222"/>
    </location>
</feature>
<evidence type="ECO:0000256" key="1">
    <source>
        <dbReference type="SAM" id="MobiDB-lite"/>
    </source>
</evidence>
<dbReference type="EMBL" id="JANPWB010000002">
    <property type="protein sequence ID" value="KAJ1207560.1"/>
    <property type="molecule type" value="Genomic_DNA"/>
</dbReference>
<sequence length="243" mass="26581">MDAALARSAPAPGQATLGPVKEERVDAIEGCYNQPHVARPPRLEEKGYGSCGLEHRIPGVCPAKGMNCSKCDRPNVFAKVFRGRWPRSMTTLARKAAIKQVTPDDGTGMVAVDAYPGNKPYQDDEDKEIFVVSFADRLDQKWRTPPLCTIMIAGTIVAARKVGRQVTQNVLWFWRVEPRDGDSGADPLEESGEELEGGYVSQPSSPDECRPGWDGGPSRDLEGSCSPDRGPARGLKQSRRSER</sequence>
<dbReference type="AlphaFoldDB" id="A0AAV7W0R8"/>